<dbReference type="RefSeq" id="WP_338103330.1">
    <property type="nucleotide sequence ID" value="NZ_CP131060.1"/>
</dbReference>
<accession>A0AA96ZU48</accession>
<proteinExistence type="predicted"/>
<dbReference type="Pfam" id="PF12225">
    <property type="entry name" value="DUF5981"/>
    <property type="match status" value="1"/>
</dbReference>
<organism evidence="2 3">
    <name type="scientific">Methanolapillus millepedarum</name>
    <dbReference type="NCBI Taxonomy" id="3028296"/>
    <lineage>
        <taxon>Archaea</taxon>
        <taxon>Methanobacteriati</taxon>
        <taxon>Methanobacteriota</taxon>
        <taxon>Stenosarchaea group</taxon>
        <taxon>Methanomicrobia</taxon>
        <taxon>Methanosarcinales</taxon>
        <taxon>Methanosarcinaceae</taxon>
        <taxon>Methanolapillus</taxon>
    </lineage>
</organism>
<dbReference type="AlphaFoldDB" id="A0AA96ZU48"/>
<name>A0AA96ZU48_9EURY</name>
<evidence type="ECO:0000259" key="1">
    <source>
        <dbReference type="Pfam" id="PF12225"/>
    </source>
</evidence>
<dbReference type="Proteomes" id="UP001303587">
    <property type="component" value="Chromosome"/>
</dbReference>
<dbReference type="InterPro" id="IPR022026">
    <property type="entry name" value="DUF5981"/>
</dbReference>
<dbReference type="PANTHER" id="PTHR38755">
    <property type="entry name" value="5,10-METHYLENETETRAHYDROFOLATE REDUCTASE"/>
    <property type="match status" value="1"/>
</dbReference>
<dbReference type="PANTHER" id="PTHR38755:SF1">
    <property type="entry name" value="METHYLENE-TETRAHYDROFOLATE REDUCTASE C-TERMINAL DOMAIN-CONTAINING PROTEIN"/>
    <property type="match status" value="1"/>
</dbReference>
<feature type="domain" description="Methylene-tetrahydrofolate reductase C-terminal-like" evidence="1">
    <location>
        <begin position="111"/>
        <end position="201"/>
    </location>
</feature>
<gene>
    <name evidence="2" type="ORF">MsAc7_08410</name>
</gene>
<dbReference type="GeneID" id="89229955"/>
<evidence type="ECO:0000313" key="2">
    <source>
        <dbReference type="EMBL" id="WNY25295.1"/>
    </source>
</evidence>
<protein>
    <recommendedName>
        <fullName evidence="1">Methylene-tetrahydrofolate reductase C-terminal-like domain-containing protein</fullName>
    </recommendedName>
</protein>
<evidence type="ECO:0000313" key="3">
    <source>
        <dbReference type="Proteomes" id="UP001303587"/>
    </source>
</evidence>
<reference evidence="2 3" key="1">
    <citation type="submission" date="2023-07" db="EMBL/GenBank/DDBJ databases">
        <title>Closed genoem sequence of Methanosarcinaceae archaeon Ac7.</title>
        <authorList>
            <person name="Poehlein A."/>
            <person name="Protasov E."/>
            <person name="Platt K."/>
            <person name="Reeh H."/>
            <person name="Daniel R."/>
            <person name="Brune A."/>
        </authorList>
    </citation>
    <scope>NUCLEOTIDE SEQUENCE [LARGE SCALE GENOMIC DNA]</scope>
    <source>
        <strain evidence="2 3">Ac7</strain>
    </source>
</reference>
<sequence length="203" mass="21274">MIITKAKPIEEILPFLEGKERIFIVGCNVCAAKMKTGGEPEVLALLDSLTSAGYNVVGWALPTAACSVRSYDSLAEKNEKINDADCVLVMGCGSGTSVIASLLDIPVTGTNDTLSLGGQIGSASVVHLCTLCGDCNIGDYSGICPNACCPKSQINGPCGGSKNGKCEVSKTSECVWYLIEKKMDSLQSLPILTKIKPPKDHSV</sequence>
<keyword evidence="3" id="KW-1185">Reference proteome</keyword>
<dbReference type="EMBL" id="CP131060">
    <property type="protein sequence ID" value="WNY25295.1"/>
    <property type="molecule type" value="Genomic_DNA"/>
</dbReference>